<dbReference type="InterPro" id="IPR001962">
    <property type="entry name" value="Asn_synthase"/>
</dbReference>
<dbReference type="RefSeq" id="WP_379783198.1">
    <property type="nucleotide sequence ID" value="NZ_JBHSWW010000306.1"/>
</dbReference>
<protein>
    <submittedName>
        <fullName evidence="3">ATP-dependent sacrificial sulfur transferase LarE</fullName>
    </submittedName>
</protein>
<feature type="region of interest" description="Disordered" evidence="1">
    <location>
        <begin position="294"/>
        <end position="322"/>
    </location>
</feature>
<evidence type="ECO:0000259" key="2">
    <source>
        <dbReference type="Pfam" id="PF00733"/>
    </source>
</evidence>
<dbReference type="SUPFAM" id="SSF52402">
    <property type="entry name" value="Adenine nucleotide alpha hydrolases-like"/>
    <property type="match status" value="1"/>
</dbReference>
<dbReference type="InterPro" id="IPR052188">
    <property type="entry name" value="Ni-pincer_cofactor_biosynth"/>
</dbReference>
<dbReference type="PIRSF" id="PIRSF006661">
    <property type="entry name" value="PP-lp_UCP006661"/>
    <property type="match status" value="1"/>
</dbReference>
<dbReference type="InterPro" id="IPR014729">
    <property type="entry name" value="Rossmann-like_a/b/a_fold"/>
</dbReference>
<dbReference type="InterPro" id="IPR005232">
    <property type="entry name" value="LarE"/>
</dbReference>
<dbReference type="PANTHER" id="PTHR43169:SF2">
    <property type="entry name" value="NAD_GMP SYNTHASE DOMAIN-CONTAINING PROTEIN"/>
    <property type="match status" value="1"/>
</dbReference>
<dbReference type="PANTHER" id="PTHR43169">
    <property type="entry name" value="EXSB FAMILY PROTEIN"/>
    <property type="match status" value="1"/>
</dbReference>
<keyword evidence="3" id="KW-0808">Transferase</keyword>
<dbReference type="CDD" id="cd01990">
    <property type="entry name" value="LarE-like"/>
    <property type="match status" value="1"/>
</dbReference>
<comment type="caution">
    <text evidence="3">The sequence shown here is derived from an EMBL/GenBank/DDBJ whole genome shotgun (WGS) entry which is preliminary data.</text>
</comment>
<evidence type="ECO:0000313" key="3">
    <source>
        <dbReference type="EMBL" id="MFC6754594.1"/>
    </source>
</evidence>
<accession>A0ABD5SGS0</accession>
<gene>
    <name evidence="3" type="primary">larE</name>
    <name evidence="3" type="ORF">ACFQEU_14175</name>
</gene>
<proteinExistence type="predicted"/>
<feature type="domain" description="Asparagine synthetase" evidence="2">
    <location>
        <begin position="39"/>
        <end position="114"/>
    </location>
</feature>
<reference evidence="3 4" key="1">
    <citation type="journal article" date="2019" name="Int. J. Syst. Evol. Microbiol.">
        <title>The Global Catalogue of Microorganisms (GCM) 10K type strain sequencing project: providing services to taxonomists for standard genome sequencing and annotation.</title>
        <authorList>
            <consortium name="The Broad Institute Genomics Platform"/>
            <consortium name="The Broad Institute Genome Sequencing Center for Infectious Disease"/>
            <person name="Wu L."/>
            <person name="Ma J."/>
        </authorList>
    </citation>
    <scope>NUCLEOTIDE SEQUENCE [LARGE SCALE GENOMIC DNA]</scope>
    <source>
        <strain evidence="3 4">CGMCC 1.3239</strain>
    </source>
</reference>
<dbReference type="EMBL" id="JBHSWW010000306">
    <property type="protein sequence ID" value="MFC6754594.1"/>
    <property type="molecule type" value="Genomic_DNA"/>
</dbReference>
<dbReference type="AlphaFoldDB" id="A0ABD5SGS0"/>
<evidence type="ECO:0000256" key="1">
    <source>
        <dbReference type="SAM" id="MobiDB-lite"/>
    </source>
</evidence>
<dbReference type="NCBIfam" id="TIGR00268">
    <property type="entry name" value="ATP-dependent sacrificial sulfur transferase LarE"/>
    <property type="match status" value="1"/>
</dbReference>
<dbReference type="Pfam" id="PF00733">
    <property type="entry name" value="Asn_synthase"/>
    <property type="match status" value="1"/>
</dbReference>
<dbReference type="Proteomes" id="UP001596442">
    <property type="component" value="Unassembled WGS sequence"/>
</dbReference>
<organism evidence="3 4">
    <name type="scientific">Halorubrum tibetense</name>
    <dbReference type="NCBI Taxonomy" id="175631"/>
    <lineage>
        <taxon>Archaea</taxon>
        <taxon>Methanobacteriati</taxon>
        <taxon>Methanobacteriota</taxon>
        <taxon>Stenosarchaea group</taxon>
        <taxon>Halobacteria</taxon>
        <taxon>Halobacteriales</taxon>
        <taxon>Haloferacaceae</taxon>
        <taxon>Halorubrum</taxon>
    </lineage>
</organism>
<feature type="compositionally biased region" description="Acidic residues" evidence="1">
    <location>
        <begin position="302"/>
        <end position="313"/>
    </location>
</feature>
<dbReference type="GO" id="GO:0016740">
    <property type="term" value="F:transferase activity"/>
    <property type="evidence" value="ECO:0007669"/>
    <property type="project" value="UniProtKB-KW"/>
</dbReference>
<name>A0ABD5SGS0_9EURY</name>
<feature type="region of interest" description="Disordered" evidence="1">
    <location>
        <begin position="1"/>
        <end position="33"/>
    </location>
</feature>
<evidence type="ECO:0000313" key="4">
    <source>
        <dbReference type="Proteomes" id="UP001596442"/>
    </source>
</evidence>
<keyword evidence="4" id="KW-1185">Reference proteome</keyword>
<dbReference type="Gene3D" id="3.40.50.620">
    <property type="entry name" value="HUPs"/>
    <property type="match status" value="1"/>
</dbReference>
<sequence>MDREATASGADDSADPLAVGETGSVSADGLDPDTAAKARAARESLRGRERVLIAFSGGVDSSVVAALAHDALGDDAVACTARSETLPAAELDDARRVAAEIGIRHDTVTFSELDDPDFVANDGDRCYHCRTMRLGRMYDRAHELGIETVCDGTNADDPGEGHRPGLRAVDELDVRSPLLDAGIGKPEVRAIAGAYGLSVADKPSMACLSSRIPTGLEVTEERLTRVEKAERLLREWGFEGFRVRDHDGLARVEIAPDELERALDPAFAEAVHEHLADLGFEYVTLDMAGYRTGSVSPGGEATADDEEPTDDDGVNLGRQYPR</sequence>